<dbReference type="EMBL" id="OU892283">
    <property type="protein sequence ID" value="CAG9771319.1"/>
    <property type="molecule type" value="Genomic_DNA"/>
</dbReference>
<dbReference type="GO" id="GO:0016616">
    <property type="term" value="F:oxidoreductase activity, acting on the CH-OH group of donors, NAD or NADP as acceptor"/>
    <property type="evidence" value="ECO:0007669"/>
    <property type="project" value="UniProtKB-ARBA"/>
</dbReference>
<dbReference type="PRINTS" id="PR00080">
    <property type="entry name" value="SDRFAMILY"/>
</dbReference>
<evidence type="ECO:0000313" key="5">
    <source>
        <dbReference type="Proteomes" id="UP001152799"/>
    </source>
</evidence>
<dbReference type="PANTHER" id="PTHR43115">
    <property type="entry name" value="DEHYDROGENASE/REDUCTASE SDR FAMILY MEMBER 11"/>
    <property type="match status" value="1"/>
</dbReference>
<dbReference type="SUPFAM" id="SSF51735">
    <property type="entry name" value="NAD(P)-binding Rossmann-fold domains"/>
    <property type="match status" value="1"/>
</dbReference>
<gene>
    <name evidence="4" type="ORF">CEUTPL_LOCUS11755</name>
</gene>
<evidence type="ECO:0000256" key="1">
    <source>
        <dbReference type="ARBA" id="ARBA00006484"/>
    </source>
</evidence>
<reference evidence="4" key="1">
    <citation type="submission" date="2022-01" db="EMBL/GenBank/DDBJ databases">
        <authorList>
            <person name="King R."/>
        </authorList>
    </citation>
    <scope>NUCLEOTIDE SEQUENCE</scope>
</reference>
<keyword evidence="2" id="KW-0560">Oxidoreductase</keyword>
<evidence type="ECO:0000313" key="4">
    <source>
        <dbReference type="EMBL" id="CAG9771319.1"/>
    </source>
</evidence>
<comment type="similarity">
    <text evidence="1 3">Belongs to the short-chain dehydrogenases/reductases (SDR) family.</text>
</comment>
<name>A0A9N9QR87_9CUCU</name>
<dbReference type="InterPro" id="IPR002347">
    <property type="entry name" value="SDR_fam"/>
</dbReference>
<dbReference type="FunFam" id="3.40.50.720:FF:000047">
    <property type="entry name" value="NADP-dependent L-serine/L-allo-threonine dehydrogenase"/>
    <property type="match status" value="1"/>
</dbReference>
<protein>
    <recommendedName>
        <fullName evidence="6">Farnesol dehydrogenase-like</fullName>
    </recommendedName>
</protein>
<proteinExistence type="inferred from homology"/>
<dbReference type="Proteomes" id="UP001152799">
    <property type="component" value="Chromosome 7"/>
</dbReference>
<evidence type="ECO:0000256" key="2">
    <source>
        <dbReference type="ARBA" id="ARBA00023002"/>
    </source>
</evidence>
<accession>A0A9N9QR87</accession>
<dbReference type="Gene3D" id="3.40.50.720">
    <property type="entry name" value="NAD(P)-binding Rossmann-like Domain"/>
    <property type="match status" value="1"/>
</dbReference>
<organism evidence="4 5">
    <name type="scientific">Ceutorhynchus assimilis</name>
    <name type="common">cabbage seed weevil</name>
    <dbReference type="NCBI Taxonomy" id="467358"/>
    <lineage>
        <taxon>Eukaryota</taxon>
        <taxon>Metazoa</taxon>
        <taxon>Ecdysozoa</taxon>
        <taxon>Arthropoda</taxon>
        <taxon>Hexapoda</taxon>
        <taxon>Insecta</taxon>
        <taxon>Pterygota</taxon>
        <taxon>Neoptera</taxon>
        <taxon>Endopterygota</taxon>
        <taxon>Coleoptera</taxon>
        <taxon>Polyphaga</taxon>
        <taxon>Cucujiformia</taxon>
        <taxon>Curculionidae</taxon>
        <taxon>Ceutorhynchinae</taxon>
        <taxon>Ceutorhynchus</taxon>
    </lineage>
</organism>
<sequence>MSCSLSLEKFIGKVAIVTGSSSGIGKAIAEALVKNGVKVAGLARRVERIEEHSKQLSDEKGKLHAFKCDVTDQEEIISTVKEITEKLGPIDILVNNAGLGRATNIIDGDIQKWRTILDTNVLAVAIFIKEVIANMKLHKTKGHIININSILGHRVIDLPVINVYPASKHAITALTETVRLEINREKLPIKITSLSPGYVKTEIIMSEEFANEANVEDPKTLPGLEAQDIADGALYILSTPDHVNVNELTVSVQGY</sequence>
<dbReference type="InterPro" id="IPR020904">
    <property type="entry name" value="Sc_DH/Rdtase_CS"/>
</dbReference>
<dbReference type="Pfam" id="PF00106">
    <property type="entry name" value="adh_short"/>
    <property type="match status" value="1"/>
</dbReference>
<dbReference type="PRINTS" id="PR00081">
    <property type="entry name" value="GDHRDH"/>
</dbReference>
<evidence type="ECO:0008006" key="6">
    <source>
        <dbReference type="Google" id="ProtNLM"/>
    </source>
</evidence>
<evidence type="ECO:0000256" key="3">
    <source>
        <dbReference type="RuleBase" id="RU000363"/>
    </source>
</evidence>
<keyword evidence="5" id="KW-1185">Reference proteome</keyword>
<dbReference type="OrthoDB" id="1933717at2759"/>
<dbReference type="PANTHER" id="PTHR43115:SF4">
    <property type="entry name" value="DEHYDROGENASE_REDUCTASE SDR FAMILY MEMBER 11"/>
    <property type="match status" value="1"/>
</dbReference>
<dbReference type="InterPro" id="IPR036291">
    <property type="entry name" value="NAD(P)-bd_dom_sf"/>
</dbReference>
<dbReference type="PROSITE" id="PS00061">
    <property type="entry name" value="ADH_SHORT"/>
    <property type="match status" value="1"/>
</dbReference>
<dbReference type="AlphaFoldDB" id="A0A9N9QR87"/>